<evidence type="ECO:0000256" key="9">
    <source>
        <dbReference type="ARBA" id="ARBA00023004"/>
    </source>
</evidence>
<dbReference type="EMBL" id="JBBPBN010000040">
    <property type="protein sequence ID" value="KAK8999254.1"/>
    <property type="molecule type" value="Genomic_DNA"/>
</dbReference>
<keyword evidence="7" id="KW-1133">Transmembrane helix</keyword>
<keyword evidence="8" id="KW-0560">Oxidoreductase</keyword>
<evidence type="ECO:0000256" key="3">
    <source>
        <dbReference type="ARBA" id="ARBA00010617"/>
    </source>
</evidence>
<evidence type="ECO:0000256" key="11">
    <source>
        <dbReference type="ARBA" id="ARBA00023136"/>
    </source>
</evidence>
<evidence type="ECO:0000256" key="6">
    <source>
        <dbReference type="ARBA" id="ARBA00022723"/>
    </source>
</evidence>
<evidence type="ECO:0000256" key="2">
    <source>
        <dbReference type="ARBA" id="ARBA00004167"/>
    </source>
</evidence>
<keyword evidence="5" id="KW-0812">Transmembrane</keyword>
<evidence type="ECO:0000313" key="13">
    <source>
        <dbReference type="Proteomes" id="UP001396334"/>
    </source>
</evidence>
<keyword evidence="9" id="KW-0408">Iron</keyword>
<sequence>MGKKGSESEKNILQMIVEGANRSDLSEDEIDTFVVDNCKNICFVAYEGAVPAIWTLMLLALYPEWQDKVRAEALEICNGQSPSSGMLNKMKTLTMVIYESLRLYPLGSMLTREAFQDMKFGSIEVPKKGMVKLMLESAVSVINEWNREMESAGGVADIKINEHLWNFSGQVISKACLGRNCKEIILKLRALQEITCKKVILQGIPRLR</sequence>
<dbReference type="Proteomes" id="UP001396334">
    <property type="component" value="Unassembled WGS sequence"/>
</dbReference>
<dbReference type="Pfam" id="PF00067">
    <property type="entry name" value="p450"/>
    <property type="match status" value="1"/>
</dbReference>
<reference evidence="12 13" key="1">
    <citation type="journal article" date="2024" name="G3 (Bethesda)">
        <title>Genome assembly of Hibiscus sabdariffa L. provides insights into metabolisms of medicinal natural products.</title>
        <authorList>
            <person name="Kim T."/>
        </authorList>
    </citation>
    <scope>NUCLEOTIDE SEQUENCE [LARGE SCALE GENOMIC DNA]</scope>
    <source>
        <strain evidence="12">TK-2024</strain>
        <tissue evidence="12">Old leaves</tissue>
    </source>
</reference>
<comment type="cofactor">
    <cofactor evidence="1">
        <name>heme</name>
        <dbReference type="ChEBI" id="CHEBI:30413"/>
    </cofactor>
</comment>
<accession>A0ABR2QF31</accession>
<organism evidence="12 13">
    <name type="scientific">Hibiscus sabdariffa</name>
    <name type="common">roselle</name>
    <dbReference type="NCBI Taxonomy" id="183260"/>
    <lineage>
        <taxon>Eukaryota</taxon>
        <taxon>Viridiplantae</taxon>
        <taxon>Streptophyta</taxon>
        <taxon>Embryophyta</taxon>
        <taxon>Tracheophyta</taxon>
        <taxon>Spermatophyta</taxon>
        <taxon>Magnoliopsida</taxon>
        <taxon>eudicotyledons</taxon>
        <taxon>Gunneridae</taxon>
        <taxon>Pentapetalae</taxon>
        <taxon>rosids</taxon>
        <taxon>malvids</taxon>
        <taxon>Malvales</taxon>
        <taxon>Malvaceae</taxon>
        <taxon>Malvoideae</taxon>
        <taxon>Hibiscus</taxon>
    </lineage>
</organism>
<keyword evidence="10" id="KW-0503">Monooxygenase</keyword>
<dbReference type="PANTHER" id="PTHR24282:SF121">
    <property type="entry name" value="CYTOCHROME P450 714C2-LIKE"/>
    <property type="match status" value="1"/>
</dbReference>
<evidence type="ECO:0000256" key="5">
    <source>
        <dbReference type="ARBA" id="ARBA00022692"/>
    </source>
</evidence>
<protein>
    <recommendedName>
        <fullName evidence="14">Cytochrome P450</fullName>
    </recommendedName>
</protein>
<keyword evidence="4" id="KW-0349">Heme</keyword>
<comment type="subcellular location">
    <subcellularLocation>
        <location evidence="2">Membrane</location>
        <topology evidence="2">Single-pass membrane protein</topology>
    </subcellularLocation>
</comment>
<evidence type="ECO:0000256" key="4">
    <source>
        <dbReference type="ARBA" id="ARBA00022617"/>
    </source>
</evidence>
<evidence type="ECO:0000256" key="8">
    <source>
        <dbReference type="ARBA" id="ARBA00023002"/>
    </source>
</evidence>
<keyword evidence="11" id="KW-0472">Membrane</keyword>
<keyword evidence="6" id="KW-0479">Metal-binding</keyword>
<evidence type="ECO:0008006" key="14">
    <source>
        <dbReference type="Google" id="ProtNLM"/>
    </source>
</evidence>
<dbReference type="PANTHER" id="PTHR24282">
    <property type="entry name" value="CYTOCHROME P450 FAMILY MEMBER"/>
    <property type="match status" value="1"/>
</dbReference>
<evidence type="ECO:0000256" key="7">
    <source>
        <dbReference type="ARBA" id="ARBA00022989"/>
    </source>
</evidence>
<dbReference type="SUPFAM" id="SSF48264">
    <property type="entry name" value="Cytochrome P450"/>
    <property type="match status" value="1"/>
</dbReference>
<evidence type="ECO:0000313" key="12">
    <source>
        <dbReference type="EMBL" id="KAK8999254.1"/>
    </source>
</evidence>
<dbReference type="InterPro" id="IPR050665">
    <property type="entry name" value="Cytochrome_P450_Monooxygen"/>
</dbReference>
<dbReference type="InterPro" id="IPR001128">
    <property type="entry name" value="Cyt_P450"/>
</dbReference>
<comment type="caution">
    <text evidence="12">The sequence shown here is derived from an EMBL/GenBank/DDBJ whole genome shotgun (WGS) entry which is preliminary data.</text>
</comment>
<keyword evidence="13" id="KW-1185">Reference proteome</keyword>
<evidence type="ECO:0000256" key="1">
    <source>
        <dbReference type="ARBA" id="ARBA00001971"/>
    </source>
</evidence>
<name>A0ABR2QF31_9ROSI</name>
<comment type="similarity">
    <text evidence="3">Belongs to the cytochrome P450 family.</text>
</comment>
<evidence type="ECO:0000256" key="10">
    <source>
        <dbReference type="ARBA" id="ARBA00023033"/>
    </source>
</evidence>
<proteinExistence type="inferred from homology"/>
<dbReference type="Gene3D" id="1.10.630.10">
    <property type="entry name" value="Cytochrome P450"/>
    <property type="match status" value="1"/>
</dbReference>
<gene>
    <name evidence="12" type="ORF">V6N11_070430</name>
</gene>
<dbReference type="InterPro" id="IPR036396">
    <property type="entry name" value="Cyt_P450_sf"/>
</dbReference>